<reference evidence="1" key="1">
    <citation type="journal article" date="2021" name="PeerJ">
        <title>Extensive microbial diversity within the chicken gut microbiome revealed by metagenomics and culture.</title>
        <authorList>
            <person name="Gilroy R."/>
            <person name="Ravi A."/>
            <person name="Getino M."/>
            <person name="Pursley I."/>
            <person name="Horton D.L."/>
            <person name="Alikhan N.F."/>
            <person name="Baker D."/>
            <person name="Gharbi K."/>
            <person name="Hall N."/>
            <person name="Watson M."/>
            <person name="Adriaenssens E.M."/>
            <person name="Foster-Nyarko E."/>
            <person name="Jarju S."/>
            <person name="Secka A."/>
            <person name="Antonio M."/>
            <person name="Oren A."/>
            <person name="Chaudhuri R.R."/>
            <person name="La Ragione R."/>
            <person name="Hildebrand F."/>
            <person name="Pallen M.J."/>
        </authorList>
    </citation>
    <scope>NUCLEOTIDE SEQUENCE</scope>
    <source>
        <strain evidence="1">CHK179-5677</strain>
    </source>
</reference>
<reference evidence="1" key="2">
    <citation type="submission" date="2021-09" db="EMBL/GenBank/DDBJ databases">
        <authorList>
            <person name="Gilroy R."/>
        </authorList>
    </citation>
    <scope>NUCLEOTIDE SEQUENCE</scope>
    <source>
        <strain evidence="1">CHK179-5677</strain>
    </source>
</reference>
<gene>
    <name evidence="1" type="ORF">K8V01_10515</name>
</gene>
<dbReference type="RefSeq" id="WP_295368786.1">
    <property type="nucleotide sequence ID" value="NZ_DYUC01000105.1"/>
</dbReference>
<comment type="caution">
    <text evidence="1">The sequence shown here is derived from an EMBL/GenBank/DDBJ whole genome shotgun (WGS) entry which is preliminary data.</text>
</comment>
<proteinExistence type="predicted"/>
<name>A0A921MNA4_9FIRM</name>
<accession>A0A921MNA4</accession>
<dbReference type="Proteomes" id="UP000760668">
    <property type="component" value="Unassembled WGS sequence"/>
</dbReference>
<dbReference type="AlphaFoldDB" id="A0A921MNA4"/>
<dbReference type="EMBL" id="DYUC01000105">
    <property type="protein sequence ID" value="HJG87435.1"/>
    <property type="molecule type" value="Genomic_DNA"/>
</dbReference>
<organism evidence="1 2">
    <name type="scientific">Pseudoflavonifractor capillosus</name>
    <dbReference type="NCBI Taxonomy" id="106588"/>
    <lineage>
        <taxon>Bacteria</taxon>
        <taxon>Bacillati</taxon>
        <taxon>Bacillota</taxon>
        <taxon>Clostridia</taxon>
        <taxon>Eubacteriales</taxon>
        <taxon>Oscillospiraceae</taxon>
        <taxon>Pseudoflavonifractor</taxon>
    </lineage>
</organism>
<sequence length="73" mass="8557">MENPILRRLRERHGVDRPDPVWLLTLLTTQQLDSYTLENWNEALSLAAGRRIFCPSYRTLSAYVQRLAVDSLR</sequence>
<protein>
    <submittedName>
        <fullName evidence="1">Uncharacterized protein</fullName>
    </submittedName>
</protein>
<evidence type="ECO:0000313" key="2">
    <source>
        <dbReference type="Proteomes" id="UP000760668"/>
    </source>
</evidence>
<evidence type="ECO:0000313" key="1">
    <source>
        <dbReference type="EMBL" id="HJG87435.1"/>
    </source>
</evidence>